<proteinExistence type="inferred from homology"/>
<feature type="region of interest" description="ACP-binding" evidence="13">
    <location>
        <begin position="256"/>
        <end position="260"/>
    </location>
</feature>
<organism evidence="16 17">
    <name type="scientific">Desulfatitalea alkaliphila</name>
    <dbReference type="NCBI Taxonomy" id="2929485"/>
    <lineage>
        <taxon>Bacteria</taxon>
        <taxon>Pseudomonadati</taxon>
        <taxon>Thermodesulfobacteriota</taxon>
        <taxon>Desulfobacteria</taxon>
        <taxon>Desulfobacterales</taxon>
        <taxon>Desulfosarcinaceae</taxon>
        <taxon>Desulfatitalea</taxon>
    </lineage>
</organism>
<comment type="pathway">
    <text evidence="1 13">Lipid metabolism; fatty acid biosynthesis.</text>
</comment>
<comment type="subunit">
    <text evidence="13">Homodimer.</text>
</comment>
<name>A0AA41UK55_9BACT</name>
<dbReference type="GO" id="GO:0006633">
    <property type="term" value="P:fatty acid biosynthetic process"/>
    <property type="evidence" value="ECO:0007669"/>
    <property type="project" value="UniProtKB-UniRule"/>
</dbReference>
<dbReference type="RefSeq" id="WP_246907326.1">
    <property type="nucleotide sequence ID" value="NZ_JALJRB010000010.1"/>
</dbReference>
<reference evidence="16" key="1">
    <citation type="submission" date="2022-04" db="EMBL/GenBank/DDBJ databases">
        <title>Desulfatitalea alkaliphila sp. nov., a novel anaerobic sulfate-reducing bacterium isolated from terrestrial mud volcano, Taman Peninsula, Russia.</title>
        <authorList>
            <person name="Khomyakova M.A."/>
            <person name="Merkel A.Y."/>
            <person name="Slobodkin A.I."/>
        </authorList>
    </citation>
    <scope>NUCLEOTIDE SEQUENCE</scope>
    <source>
        <strain evidence="16">M08but</strain>
    </source>
</reference>
<dbReference type="PANTHER" id="PTHR34069">
    <property type="entry name" value="3-OXOACYL-[ACYL-CARRIER-PROTEIN] SYNTHASE 3"/>
    <property type="match status" value="1"/>
</dbReference>
<dbReference type="GO" id="GO:0033818">
    <property type="term" value="F:beta-ketoacyl-acyl-carrier-protein synthase III activity"/>
    <property type="evidence" value="ECO:0007669"/>
    <property type="project" value="UniProtKB-UniRule"/>
</dbReference>
<keyword evidence="11 13" id="KW-0012">Acyltransferase</keyword>
<dbReference type="SUPFAM" id="SSF53901">
    <property type="entry name" value="Thiolase-like"/>
    <property type="match status" value="1"/>
</dbReference>
<keyword evidence="4 13" id="KW-0963">Cytoplasm</keyword>
<dbReference type="PANTHER" id="PTHR34069:SF2">
    <property type="entry name" value="BETA-KETOACYL-[ACYL-CARRIER-PROTEIN] SYNTHASE III"/>
    <property type="match status" value="1"/>
</dbReference>
<dbReference type="Gene3D" id="3.40.47.10">
    <property type="match status" value="1"/>
</dbReference>
<feature type="active site" evidence="13">
    <location>
        <position position="115"/>
    </location>
</feature>
<comment type="catalytic activity">
    <reaction evidence="12">
        <text>malonyl-[ACP] + acetyl-CoA + H(+) = 3-oxobutanoyl-[ACP] + CO2 + CoA</text>
        <dbReference type="Rhea" id="RHEA:12080"/>
        <dbReference type="Rhea" id="RHEA-COMP:9623"/>
        <dbReference type="Rhea" id="RHEA-COMP:9625"/>
        <dbReference type="ChEBI" id="CHEBI:15378"/>
        <dbReference type="ChEBI" id="CHEBI:16526"/>
        <dbReference type="ChEBI" id="CHEBI:57287"/>
        <dbReference type="ChEBI" id="CHEBI:57288"/>
        <dbReference type="ChEBI" id="CHEBI:78449"/>
        <dbReference type="ChEBI" id="CHEBI:78450"/>
        <dbReference type="EC" id="2.3.1.180"/>
    </reaction>
    <physiologicalReaction direction="left-to-right" evidence="12">
        <dbReference type="Rhea" id="RHEA:12081"/>
    </physiologicalReaction>
</comment>
<dbReference type="FunFam" id="3.40.47.10:FF:000004">
    <property type="entry name" value="3-oxoacyl-[acyl-carrier-protein] synthase 3"/>
    <property type="match status" value="1"/>
</dbReference>
<evidence type="ECO:0000256" key="4">
    <source>
        <dbReference type="ARBA" id="ARBA00022490"/>
    </source>
</evidence>
<protein>
    <recommendedName>
        <fullName evidence="3 13">Beta-ketoacyl-[acyl-carrier-protein] synthase III</fullName>
        <shortName evidence="13">Beta-ketoacyl-ACP synthase III</shortName>
        <shortName evidence="13">KAS III</shortName>
        <ecNumber evidence="3 13">2.3.1.180</ecNumber>
    </recommendedName>
    <alternativeName>
        <fullName evidence="13">3-oxoacyl-[acyl-carrier-protein] synthase 3</fullName>
    </alternativeName>
    <alternativeName>
        <fullName evidence="13">3-oxoacyl-[acyl-carrier-protein] synthase III</fullName>
    </alternativeName>
</protein>
<dbReference type="NCBIfam" id="NF006829">
    <property type="entry name" value="PRK09352.1"/>
    <property type="match status" value="1"/>
</dbReference>
<keyword evidence="7 13" id="KW-0276">Fatty acid metabolism</keyword>
<dbReference type="EC" id="2.3.1.180" evidence="3 13"/>
<evidence type="ECO:0000256" key="7">
    <source>
        <dbReference type="ARBA" id="ARBA00022832"/>
    </source>
</evidence>
<evidence type="ECO:0000313" key="16">
    <source>
        <dbReference type="EMBL" id="MCJ8501102.1"/>
    </source>
</evidence>
<evidence type="ECO:0000259" key="14">
    <source>
        <dbReference type="Pfam" id="PF08541"/>
    </source>
</evidence>
<dbReference type="GO" id="GO:0005737">
    <property type="term" value="C:cytoplasm"/>
    <property type="evidence" value="ECO:0007669"/>
    <property type="project" value="UniProtKB-SubCell"/>
</dbReference>
<dbReference type="Proteomes" id="UP001165427">
    <property type="component" value="Unassembled WGS sequence"/>
</dbReference>
<evidence type="ECO:0000256" key="9">
    <source>
        <dbReference type="ARBA" id="ARBA00023160"/>
    </source>
</evidence>
<evidence type="ECO:0000256" key="8">
    <source>
        <dbReference type="ARBA" id="ARBA00023098"/>
    </source>
</evidence>
<dbReference type="InterPro" id="IPR004655">
    <property type="entry name" value="FabH"/>
</dbReference>
<dbReference type="InterPro" id="IPR016039">
    <property type="entry name" value="Thiolase-like"/>
</dbReference>
<dbReference type="Pfam" id="PF08541">
    <property type="entry name" value="ACP_syn_III_C"/>
    <property type="match status" value="1"/>
</dbReference>
<comment type="domain">
    <text evidence="13">The last Arg residue of the ACP-binding site is essential for the weak association between ACP/AcpP and FabH.</text>
</comment>
<dbReference type="HAMAP" id="MF_01815">
    <property type="entry name" value="FabH"/>
    <property type="match status" value="1"/>
</dbReference>
<gene>
    <name evidence="13" type="primary">fabH</name>
    <name evidence="16" type="ORF">MRX98_11010</name>
</gene>
<evidence type="ECO:0000256" key="3">
    <source>
        <dbReference type="ARBA" id="ARBA00012333"/>
    </source>
</evidence>
<dbReference type="EMBL" id="JALJRB010000010">
    <property type="protein sequence ID" value="MCJ8501102.1"/>
    <property type="molecule type" value="Genomic_DNA"/>
</dbReference>
<keyword evidence="5 13" id="KW-0444">Lipid biosynthesis</keyword>
<feature type="active site" evidence="13">
    <location>
        <position position="285"/>
    </location>
</feature>
<dbReference type="NCBIfam" id="TIGR00747">
    <property type="entry name" value="fabH"/>
    <property type="match status" value="1"/>
</dbReference>
<evidence type="ECO:0000256" key="1">
    <source>
        <dbReference type="ARBA" id="ARBA00005194"/>
    </source>
</evidence>
<feature type="domain" description="Beta-ketoacyl-[acyl-carrier-protein] synthase III C-terminal" evidence="14">
    <location>
        <begin position="239"/>
        <end position="328"/>
    </location>
</feature>
<evidence type="ECO:0000256" key="6">
    <source>
        <dbReference type="ARBA" id="ARBA00022679"/>
    </source>
</evidence>
<comment type="caution">
    <text evidence="16">The sequence shown here is derived from an EMBL/GenBank/DDBJ whole genome shotgun (WGS) entry which is preliminary data.</text>
</comment>
<keyword evidence="10 13" id="KW-0511">Multifunctional enzyme</keyword>
<keyword evidence="9 13" id="KW-0275">Fatty acid biosynthesis</keyword>
<feature type="active site" evidence="13">
    <location>
        <position position="255"/>
    </location>
</feature>
<evidence type="ECO:0000256" key="2">
    <source>
        <dbReference type="ARBA" id="ARBA00008642"/>
    </source>
</evidence>
<feature type="domain" description="Beta-ketoacyl-[acyl-carrier-protein] synthase III N-terminal" evidence="15">
    <location>
        <begin position="109"/>
        <end position="187"/>
    </location>
</feature>
<dbReference type="InterPro" id="IPR013751">
    <property type="entry name" value="ACP_syn_III_N"/>
</dbReference>
<dbReference type="GO" id="GO:0004315">
    <property type="term" value="F:3-oxoacyl-[acyl-carrier-protein] synthase activity"/>
    <property type="evidence" value="ECO:0007669"/>
    <property type="project" value="InterPro"/>
</dbReference>
<dbReference type="InterPro" id="IPR013747">
    <property type="entry name" value="ACP_syn_III_C"/>
</dbReference>
<dbReference type="GO" id="GO:0044550">
    <property type="term" value="P:secondary metabolite biosynthetic process"/>
    <property type="evidence" value="ECO:0007669"/>
    <property type="project" value="TreeGrafter"/>
</dbReference>
<evidence type="ECO:0000313" key="17">
    <source>
        <dbReference type="Proteomes" id="UP001165427"/>
    </source>
</evidence>
<comment type="function">
    <text evidence="13">Catalyzes the condensation reaction of fatty acid synthesis by the addition to an acyl acceptor of two carbons from malonyl-ACP. Catalyzes the first condensation reaction which initiates fatty acid synthesis and may therefore play a role in governing the total rate of fatty acid production. Possesses both acetoacetyl-ACP synthase and acetyl transacylase activities. Its substrate specificity determines the biosynthesis of branched-chain and/or straight-chain of fatty acids.</text>
</comment>
<evidence type="ECO:0000256" key="12">
    <source>
        <dbReference type="ARBA" id="ARBA00051096"/>
    </source>
</evidence>
<dbReference type="CDD" id="cd00830">
    <property type="entry name" value="KAS_III"/>
    <property type="match status" value="1"/>
</dbReference>
<evidence type="ECO:0000256" key="11">
    <source>
        <dbReference type="ARBA" id="ARBA00023315"/>
    </source>
</evidence>
<dbReference type="AlphaFoldDB" id="A0AA41UK55"/>
<keyword evidence="17" id="KW-1185">Reference proteome</keyword>
<comment type="subcellular location">
    <subcellularLocation>
        <location evidence="13">Cytoplasm</location>
    </subcellularLocation>
</comment>
<evidence type="ECO:0000256" key="13">
    <source>
        <dbReference type="HAMAP-Rule" id="MF_01815"/>
    </source>
</evidence>
<keyword evidence="6 13" id="KW-0808">Transferase</keyword>
<evidence type="ECO:0000256" key="10">
    <source>
        <dbReference type="ARBA" id="ARBA00023268"/>
    </source>
</evidence>
<accession>A0AA41UK55</accession>
<sequence>MPYAHLLGTGSALPEYVLDNHGLETIVDTSDEWITRRTGIKQRRISKLEKGETTASLGTQAARDALETAGITPDRIDTIITATVTADRLFPSAACMIQKDLEAFNAAAYDVSAGCSGFVYAMEIANNSIKAGMAHNVLIVGSERLSALLDWTDRSTCVLLGDGAGAVVLGSQETPGGILSTRMKSDGRHWDLLYAEDGTFPLPESLEGAYNMPYHLKMEGNRLFKQAVPCMAHIAEEVLSRTDLKREDIDLVIPHQANLRIIQAVSDKLKIPMDRFFTNVDRYGNTSSASIPIAMDEANRQGCINKGDHVLLVSFGAGLTWGGAVIEWSI</sequence>
<evidence type="ECO:0000259" key="15">
    <source>
        <dbReference type="Pfam" id="PF08545"/>
    </source>
</evidence>
<dbReference type="Pfam" id="PF08545">
    <property type="entry name" value="ACP_syn_III"/>
    <property type="match status" value="1"/>
</dbReference>
<evidence type="ECO:0000256" key="5">
    <source>
        <dbReference type="ARBA" id="ARBA00022516"/>
    </source>
</evidence>
<keyword evidence="8 13" id="KW-0443">Lipid metabolism</keyword>
<comment type="similarity">
    <text evidence="2 13">Belongs to the thiolase-like superfamily. FabH family.</text>
</comment>